<gene>
    <name evidence="2" type="ORF">TIFTF001_020726</name>
</gene>
<proteinExistence type="predicted"/>
<dbReference type="PANTHER" id="PTHR46033:SF83">
    <property type="entry name" value="PROTEIN MAINTENANCE OF MERISTEMS-LIKE"/>
    <property type="match status" value="1"/>
</dbReference>
<sequence>MWNEAWICDAIMSSRYEIQCNKNLVLGLMEFWCKETNIFVFPQYKAAVSLEDAMVLGGFSVLGSVVNSPLAQE</sequence>
<keyword evidence="3" id="KW-1185">Reference proteome</keyword>
<dbReference type="InterPro" id="IPR044824">
    <property type="entry name" value="MAIN-like"/>
</dbReference>
<feature type="domain" description="Aminotransferase-like plant mobile" evidence="1">
    <location>
        <begin position="7"/>
        <end position="71"/>
    </location>
</feature>
<dbReference type="Pfam" id="PF10536">
    <property type="entry name" value="PMD"/>
    <property type="match status" value="1"/>
</dbReference>
<evidence type="ECO:0000259" key="1">
    <source>
        <dbReference type="Pfam" id="PF10536"/>
    </source>
</evidence>
<reference evidence="2" key="1">
    <citation type="submission" date="2023-07" db="EMBL/GenBank/DDBJ databases">
        <title>draft genome sequence of fig (Ficus carica).</title>
        <authorList>
            <person name="Takahashi T."/>
            <person name="Nishimura K."/>
        </authorList>
    </citation>
    <scope>NUCLEOTIDE SEQUENCE</scope>
</reference>
<accession>A0AA88AUC3</accession>
<organism evidence="2 3">
    <name type="scientific">Ficus carica</name>
    <name type="common">Common fig</name>
    <dbReference type="NCBI Taxonomy" id="3494"/>
    <lineage>
        <taxon>Eukaryota</taxon>
        <taxon>Viridiplantae</taxon>
        <taxon>Streptophyta</taxon>
        <taxon>Embryophyta</taxon>
        <taxon>Tracheophyta</taxon>
        <taxon>Spermatophyta</taxon>
        <taxon>Magnoliopsida</taxon>
        <taxon>eudicotyledons</taxon>
        <taxon>Gunneridae</taxon>
        <taxon>Pentapetalae</taxon>
        <taxon>rosids</taxon>
        <taxon>fabids</taxon>
        <taxon>Rosales</taxon>
        <taxon>Moraceae</taxon>
        <taxon>Ficeae</taxon>
        <taxon>Ficus</taxon>
    </lineage>
</organism>
<dbReference type="Proteomes" id="UP001187192">
    <property type="component" value="Unassembled WGS sequence"/>
</dbReference>
<dbReference type="InterPro" id="IPR019557">
    <property type="entry name" value="AminoTfrase-like_pln_mobile"/>
</dbReference>
<protein>
    <recommendedName>
        <fullName evidence="1">Aminotransferase-like plant mobile domain-containing protein</fullName>
    </recommendedName>
</protein>
<evidence type="ECO:0000313" key="2">
    <source>
        <dbReference type="EMBL" id="GMN51571.1"/>
    </source>
</evidence>
<evidence type="ECO:0000313" key="3">
    <source>
        <dbReference type="Proteomes" id="UP001187192"/>
    </source>
</evidence>
<dbReference type="GO" id="GO:0010073">
    <property type="term" value="P:meristem maintenance"/>
    <property type="evidence" value="ECO:0007669"/>
    <property type="project" value="InterPro"/>
</dbReference>
<dbReference type="AlphaFoldDB" id="A0AA88AUC3"/>
<dbReference type="EMBL" id="BTGU01000038">
    <property type="protein sequence ID" value="GMN51571.1"/>
    <property type="molecule type" value="Genomic_DNA"/>
</dbReference>
<name>A0AA88AUC3_FICCA</name>
<dbReference type="PANTHER" id="PTHR46033">
    <property type="entry name" value="PROTEIN MAIN-LIKE 2"/>
    <property type="match status" value="1"/>
</dbReference>
<comment type="caution">
    <text evidence="2">The sequence shown here is derived from an EMBL/GenBank/DDBJ whole genome shotgun (WGS) entry which is preliminary data.</text>
</comment>